<proteinExistence type="predicted"/>
<accession>A0A9P4JFS2</accession>
<feature type="compositionally biased region" description="Polar residues" evidence="1">
    <location>
        <begin position="109"/>
        <end position="124"/>
    </location>
</feature>
<keyword evidence="2" id="KW-1133">Transmembrane helix</keyword>
<evidence type="ECO:0000256" key="1">
    <source>
        <dbReference type="SAM" id="MobiDB-lite"/>
    </source>
</evidence>
<feature type="compositionally biased region" description="Acidic residues" evidence="1">
    <location>
        <begin position="94"/>
        <end position="104"/>
    </location>
</feature>
<evidence type="ECO:0008006" key="5">
    <source>
        <dbReference type="Google" id="ProtNLM"/>
    </source>
</evidence>
<feature type="compositionally biased region" description="Polar residues" evidence="1">
    <location>
        <begin position="295"/>
        <end position="306"/>
    </location>
</feature>
<feature type="compositionally biased region" description="Low complexity" evidence="1">
    <location>
        <begin position="42"/>
        <end position="54"/>
    </location>
</feature>
<feature type="region of interest" description="Disordered" evidence="1">
    <location>
        <begin position="148"/>
        <end position="220"/>
    </location>
</feature>
<keyword evidence="4" id="KW-1185">Reference proteome</keyword>
<reference evidence="3" key="1">
    <citation type="journal article" date="2020" name="Stud. Mycol.">
        <title>101 Dothideomycetes genomes: a test case for predicting lifestyles and emergence of pathogens.</title>
        <authorList>
            <person name="Haridas S."/>
            <person name="Albert R."/>
            <person name="Binder M."/>
            <person name="Bloem J."/>
            <person name="Labutti K."/>
            <person name="Salamov A."/>
            <person name="Andreopoulos B."/>
            <person name="Baker S."/>
            <person name="Barry K."/>
            <person name="Bills G."/>
            <person name="Bluhm B."/>
            <person name="Cannon C."/>
            <person name="Castanera R."/>
            <person name="Culley D."/>
            <person name="Daum C."/>
            <person name="Ezra D."/>
            <person name="Gonzalez J."/>
            <person name="Henrissat B."/>
            <person name="Kuo A."/>
            <person name="Liang C."/>
            <person name="Lipzen A."/>
            <person name="Lutzoni F."/>
            <person name="Magnuson J."/>
            <person name="Mondo S."/>
            <person name="Nolan M."/>
            <person name="Ohm R."/>
            <person name="Pangilinan J."/>
            <person name="Park H.-J."/>
            <person name="Ramirez L."/>
            <person name="Alfaro M."/>
            <person name="Sun H."/>
            <person name="Tritt A."/>
            <person name="Yoshinaga Y."/>
            <person name="Zwiers L.-H."/>
            <person name="Turgeon B."/>
            <person name="Goodwin S."/>
            <person name="Spatafora J."/>
            <person name="Crous P."/>
            <person name="Grigoriev I."/>
        </authorList>
    </citation>
    <scope>NUCLEOTIDE SEQUENCE</scope>
    <source>
        <strain evidence="3">CBS 260.36</strain>
    </source>
</reference>
<organism evidence="3 4">
    <name type="scientific">Myriangium duriaei CBS 260.36</name>
    <dbReference type="NCBI Taxonomy" id="1168546"/>
    <lineage>
        <taxon>Eukaryota</taxon>
        <taxon>Fungi</taxon>
        <taxon>Dikarya</taxon>
        <taxon>Ascomycota</taxon>
        <taxon>Pezizomycotina</taxon>
        <taxon>Dothideomycetes</taxon>
        <taxon>Dothideomycetidae</taxon>
        <taxon>Myriangiales</taxon>
        <taxon>Myriangiaceae</taxon>
        <taxon>Myriangium</taxon>
    </lineage>
</organism>
<name>A0A9P4JFS2_9PEZI</name>
<feature type="compositionally biased region" description="Polar residues" evidence="1">
    <location>
        <begin position="148"/>
        <end position="161"/>
    </location>
</feature>
<gene>
    <name evidence="3" type="ORF">K461DRAFT_274260</name>
</gene>
<feature type="transmembrane region" description="Helical" evidence="2">
    <location>
        <begin position="355"/>
        <end position="377"/>
    </location>
</feature>
<keyword evidence="2" id="KW-0812">Transmembrane</keyword>
<dbReference type="AlphaFoldDB" id="A0A9P4JFS2"/>
<evidence type="ECO:0000256" key="2">
    <source>
        <dbReference type="SAM" id="Phobius"/>
    </source>
</evidence>
<sequence length="421" mass="45157">MQSSTQDNQQRSQRLTRSANAMRASASPYDRTRSEESWIEIASQPSSSSLSSAADEIVTTGLRVQDMARRRRRPRSNLVPAQSSHRPRSNDDISSQEEYEESESESDRVMTSSNEGLVMNSAQPNRGDDGCLTDDENRTAVNYPIRNTNTDASAFTPQPNAFSHPPHTYTVRTASEPGPGSYFPQMPPRSEARHSFSSQEPRPRPYPHNTVSHSQSAAAHHDAALRASLSTLLSCAAAARGLPKARSQQATAPQPRPTNRVDTGTLRLIPESALPRARSPVAANAIEPSFPPTLRQRSASSTSGSPDSLDAHKRKTGARGTSKERRASKKPRRASSASSASTVYSADDVFVSPTLLTWVVSAGVVVVLSAISFSAGYSIGREAGKMEASSFAGAGGEVGSCASEAGRSGMGLRRLRFTAQV</sequence>
<feature type="compositionally biased region" description="Polar residues" evidence="1">
    <location>
        <begin position="1"/>
        <end position="19"/>
    </location>
</feature>
<evidence type="ECO:0000313" key="4">
    <source>
        <dbReference type="Proteomes" id="UP000799439"/>
    </source>
</evidence>
<comment type="caution">
    <text evidence="3">The sequence shown here is derived from an EMBL/GenBank/DDBJ whole genome shotgun (WGS) entry which is preliminary data.</text>
</comment>
<protein>
    <recommendedName>
        <fullName evidence="5">REJ domain-containing protein</fullName>
    </recommendedName>
</protein>
<dbReference type="OrthoDB" id="5413188at2759"/>
<feature type="region of interest" description="Disordered" evidence="1">
    <location>
        <begin position="1"/>
        <end position="136"/>
    </location>
</feature>
<evidence type="ECO:0000313" key="3">
    <source>
        <dbReference type="EMBL" id="KAF2158014.1"/>
    </source>
</evidence>
<feature type="region of interest" description="Disordered" evidence="1">
    <location>
        <begin position="244"/>
        <end position="339"/>
    </location>
</feature>
<dbReference type="Proteomes" id="UP000799439">
    <property type="component" value="Unassembled WGS sequence"/>
</dbReference>
<dbReference type="EMBL" id="ML996081">
    <property type="protein sequence ID" value="KAF2158014.1"/>
    <property type="molecule type" value="Genomic_DNA"/>
</dbReference>
<keyword evidence="2" id="KW-0472">Membrane</keyword>